<keyword evidence="2" id="KW-1185">Reference proteome</keyword>
<evidence type="ECO:0000313" key="1">
    <source>
        <dbReference type="EMBL" id="TQD40040.1"/>
    </source>
</evidence>
<accession>A0A507ZR17</accession>
<comment type="caution">
    <text evidence="1">The sequence shown here is derived from an EMBL/GenBank/DDBJ whole genome shotgun (WGS) entry which is preliminary data.</text>
</comment>
<dbReference type="AlphaFoldDB" id="A0A507ZR17"/>
<gene>
    <name evidence="1" type="ORF">FKR84_02260</name>
</gene>
<dbReference type="Proteomes" id="UP000317169">
    <property type="component" value="Unassembled WGS sequence"/>
</dbReference>
<dbReference type="RefSeq" id="WP_141420570.1">
    <property type="nucleotide sequence ID" value="NZ_VIAR01000002.1"/>
</dbReference>
<proteinExistence type="predicted"/>
<protein>
    <submittedName>
        <fullName evidence="1">Uncharacterized protein</fullName>
    </submittedName>
</protein>
<dbReference type="EMBL" id="VIAR01000002">
    <property type="protein sequence ID" value="TQD40040.1"/>
    <property type="molecule type" value="Genomic_DNA"/>
</dbReference>
<reference evidence="1 2" key="1">
    <citation type="submission" date="2019-06" db="EMBL/GenBank/DDBJ databases">
        <title>Flavibacter putida gen. nov., sp. nov., a novel marine bacterium of the family Flavobacteriaceae isolated from coastal seawater.</title>
        <authorList>
            <person name="Feng X."/>
        </authorList>
    </citation>
    <scope>NUCLEOTIDE SEQUENCE [LARGE SCALE GENOMIC DNA]</scope>
    <source>
        <strain evidence="1 2">PLHSN227</strain>
    </source>
</reference>
<sequence>MPLNLINNTNENILIYLVATGTDPFNIDCDNCTYTVNSNSEFQLDASSEMSIASFAQSPSMWNGGPPFVNCDSCEGGSIAVCGDPIFQYLRFAYPGIAHGLGEGCGDFYDLSFTEGNFSATWQVIGSEIYVVFND</sequence>
<name>A0A507ZR17_9FLAO</name>
<evidence type="ECO:0000313" key="2">
    <source>
        <dbReference type="Proteomes" id="UP000317169"/>
    </source>
</evidence>
<organism evidence="1 2">
    <name type="scientific">Haloflavibacter putidus</name>
    <dbReference type="NCBI Taxonomy" id="2576776"/>
    <lineage>
        <taxon>Bacteria</taxon>
        <taxon>Pseudomonadati</taxon>
        <taxon>Bacteroidota</taxon>
        <taxon>Flavobacteriia</taxon>
        <taxon>Flavobacteriales</taxon>
        <taxon>Flavobacteriaceae</taxon>
        <taxon>Haloflavibacter</taxon>
    </lineage>
</organism>